<evidence type="ECO:0000256" key="7">
    <source>
        <dbReference type="PROSITE-ProRule" id="PRU01091"/>
    </source>
</evidence>
<evidence type="ECO:0000313" key="11">
    <source>
        <dbReference type="Proteomes" id="UP001428817"/>
    </source>
</evidence>
<dbReference type="InterPro" id="IPR001789">
    <property type="entry name" value="Sig_transdc_resp-reg_receiver"/>
</dbReference>
<gene>
    <name evidence="10" type="ORF">GCM10023321_80770</name>
</gene>
<comment type="caution">
    <text evidence="10">The sequence shown here is derived from an EMBL/GenBank/DDBJ whole genome shotgun (WGS) entry which is preliminary data.</text>
</comment>
<dbReference type="CDD" id="cd00383">
    <property type="entry name" value="trans_reg_C"/>
    <property type="match status" value="1"/>
</dbReference>
<evidence type="ECO:0000256" key="6">
    <source>
        <dbReference type="PROSITE-ProRule" id="PRU00169"/>
    </source>
</evidence>
<dbReference type="SUPFAM" id="SSF46894">
    <property type="entry name" value="C-terminal effector domain of the bipartite response regulators"/>
    <property type="match status" value="1"/>
</dbReference>
<dbReference type="Gene3D" id="1.10.10.10">
    <property type="entry name" value="Winged helix-like DNA-binding domain superfamily/Winged helix DNA-binding domain"/>
    <property type="match status" value="1"/>
</dbReference>
<evidence type="ECO:0000256" key="2">
    <source>
        <dbReference type="ARBA" id="ARBA00023012"/>
    </source>
</evidence>
<dbReference type="InterPro" id="IPR036388">
    <property type="entry name" value="WH-like_DNA-bd_sf"/>
</dbReference>
<dbReference type="SMART" id="SM00862">
    <property type="entry name" value="Trans_reg_C"/>
    <property type="match status" value="1"/>
</dbReference>
<keyword evidence="5" id="KW-0804">Transcription</keyword>
<accession>A0ABP9RCM2</accession>
<evidence type="ECO:0000256" key="1">
    <source>
        <dbReference type="ARBA" id="ARBA00022553"/>
    </source>
</evidence>
<dbReference type="InterPro" id="IPR039420">
    <property type="entry name" value="WalR-like"/>
</dbReference>
<dbReference type="SUPFAM" id="SSF52172">
    <property type="entry name" value="CheY-like"/>
    <property type="match status" value="1"/>
</dbReference>
<dbReference type="PROSITE" id="PS50110">
    <property type="entry name" value="RESPONSE_REGULATORY"/>
    <property type="match status" value="1"/>
</dbReference>
<keyword evidence="4 7" id="KW-0238">DNA-binding</keyword>
<feature type="modified residue" description="4-aspartylphosphate" evidence="6">
    <location>
        <position position="118"/>
    </location>
</feature>
<reference evidence="11" key="1">
    <citation type="journal article" date="2019" name="Int. J. Syst. Evol. Microbiol.">
        <title>The Global Catalogue of Microorganisms (GCM) 10K type strain sequencing project: providing services to taxonomists for standard genome sequencing and annotation.</title>
        <authorList>
            <consortium name="The Broad Institute Genomics Platform"/>
            <consortium name="The Broad Institute Genome Sequencing Center for Infectious Disease"/>
            <person name="Wu L."/>
            <person name="Ma J."/>
        </authorList>
    </citation>
    <scope>NUCLEOTIDE SEQUENCE [LARGE SCALE GENOMIC DNA]</scope>
    <source>
        <strain evidence="11">JCM 18303</strain>
    </source>
</reference>
<protein>
    <recommendedName>
        <fullName evidence="12">Response regulator transcription factor</fullName>
    </recommendedName>
</protein>
<proteinExistence type="predicted"/>
<evidence type="ECO:0000313" key="10">
    <source>
        <dbReference type="EMBL" id="GAA5175199.1"/>
    </source>
</evidence>
<keyword evidence="1 6" id="KW-0597">Phosphoprotein</keyword>
<dbReference type="PROSITE" id="PS51755">
    <property type="entry name" value="OMPR_PHOB"/>
    <property type="match status" value="1"/>
</dbReference>
<keyword evidence="3" id="KW-0805">Transcription regulation</keyword>
<dbReference type="Proteomes" id="UP001428817">
    <property type="component" value="Unassembled WGS sequence"/>
</dbReference>
<organism evidence="10 11">
    <name type="scientific">Pseudonocardia eucalypti</name>
    <dbReference type="NCBI Taxonomy" id="648755"/>
    <lineage>
        <taxon>Bacteria</taxon>
        <taxon>Bacillati</taxon>
        <taxon>Actinomycetota</taxon>
        <taxon>Actinomycetes</taxon>
        <taxon>Pseudonocardiales</taxon>
        <taxon>Pseudonocardiaceae</taxon>
        <taxon>Pseudonocardia</taxon>
    </lineage>
</organism>
<dbReference type="Pfam" id="PF00486">
    <property type="entry name" value="Trans_reg_C"/>
    <property type="match status" value="1"/>
</dbReference>
<evidence type="ECO:0000256" key="3">
    <source>
        <dbReference type="ARBA" id="ARBA00023015"/>
    </source>
</evidence>
<dbReference type="InterPro" id="IPR001867">
    <property type="entry name" value="OmpR/PhoB-type_DNA-bd"/>
</dbReference>
<feature type="domain" description="Response regulatory" evidence="8">
    <location>
        <begin position="73"/>
        <end position="176"/>
    </location>
</feature>
<keyword evidence="2" id="KW-0902">Two-component regulatory system</keyword>
<dbReference type="EMBL" id="BAABJP010000064">
    <property type="protein sequence ID" value="GAA5175199.1"/>
    <property type="molecule type" value="Genomic_DNA"/>
</dbReference>
<evidence type="ECO:0008006" key="12">
    <source>
        <dbReference type="Google" id="ProtNLM"/>
    </source>
</evidence>
<sequence>MVPELSHGTRQKVWPFLGVQTSFRRALGVKADDQFVACCTGRARPREGGTVTAAPMVQRDTEWHQQSATEAVRVLVVSDDEAMRAVLRLAGYEVRIADAGDDAAASAAAWAPTFMVQDGFTVARYVRGRRHVVPAVFLSPGDRLSRELPGLTVGGGSYLAKPFSPDELIASARAVLRRARPESADQRDDGVLRFADLELHEDSYDVLRAGKPIVLSLTEFRLLRYLMHNADKVLTRAQILDHVWPYDFTGNEQLVDAYVLKLRRNWIGQARGSSIPCVGSATA</sequence>
<dbReference type="InterPro" id="IPR011006">
    <property type="entry name" value="CheY-like_superfamily"/>
</dbReference>
<evidence type="ECO:0000256" key="4">
    <source>
        <dbReference type="ARBA" id="ARBA00023125"/>
    </source>
</evidence>
<name>A0ABP9RCM2_9PSEU</name>
<evidence type="ECO:0000259" key="9">
    <source>
        <dbReference type="PROSITE" id="PS51755"/>
    </source>
</evidence>
<evidence type="ECO:0000259" key="8">
    <source>
        <dbReference type="PROSITE" id="PS50110"/>
    </source>
</evidence>
<dbReference type="Gene3D" id="3.40.50.2300">
    <property type="match status" value="1"/>
</dbReference>
<dbReference type="SMART" id="SM00448">
    <property type="entry name" value="REC"/>
    <property type="match status" value="1"/>
</dbReference>
<dbReference type="InterPro" id="IPR016032">
    <property type="entry name" value="Sig_transdc_resp-reg_C-effctor"/>
</dbReference>
<feature type="DNA-binding region" description="OmpR/PhoB-type" evidence="7">
    <location>
        <begin position="189"/>
        <end position="283"/>
    </location>
</feature>
<keyword evidence="11" id="KW-1185">Reference proteome</keyword>
<feature type="domain" description="OmpR/PhoB-type" evidence="9">
    <location>
        <begin position="189"/>
        <end position="283"/>
    </location>
</feature>
<evidence type="ECO:0000256" key="5">
    <source>
        <dbReference type="ARBA" id="ARBA00023163"/>
    </source>
</evidence>
<dbReference type="PANTHER" id="PTHR48111:SF1">
    <property type="entry name" value="TWO-COMPONENT RESPONSE REGULATOR ORR33"/>
    <property type="match status" value="1"/>
</dbReference>
<dbReference type="PANTHER" id="PTHR48111">
    <property type="entry name" value="REGULATOR OF RPOS"/>
    <property type="match status" value="1"/>
</dbReference>